<dbReference type="Pfam" id="PF23598">
    <property type="entry name" value="LRR_14"/>
    <property type="match status" value="1"/>
</dbReference>
<evidence type="ECO:0000313" key="3">
    <source>
        <dbReference type="EMBL" id="WOL20503.1"/>
    </source>
</evidence>
<dbReference type="EMBL" id="CP136898">
    <property type="protein sequence ID" value="WOL20503.1"/>
    <property type="molecule type" value="Genomic_DNA"/>
</dbReference>
<organism evidence="3 4">
    <name type="scientific">Canna indica</name>
    <name type="common">Indian-shot</name>
    <dbReference type="NCBI Taxonomy" id="4628"/>
    <lineage>
        <taxon>Eukaryota</taxon>
        <taxon>Viridiplantae</taxon>
        <taxon>Streptophyta</taxon>
        <taxon>Embryophyta</taxon>
        <taxon>Tracheophyta</taxon>
        <taxon>Spermatophyta</taxon>
        <taxon>Magnoliopsida</taxon>
        <taxon>Liliopsida</taxon>
        <taxon>Zingiberales</taxon>
        <taxon>Cannaceae</taxon>
        <taxon>Canna</taxon>
    </lineage>
</organism>
<protein>
    <submittedName>
        <fullName evidence="3">Disease resistance protein isoform X2</fullName>
    </submittedName>
</protein>
<dbReference type="PANTHER" id="PTHR47186:SF3">
    <property type="entry name" value="OS09G0267800 PROTEIN"/>
    <property type="match status" value="1"/>
</dbReference>
<evidence type="ECO:0000256" key="1">
    <source>
        <dbReference type="ARBA" id="ARBA00022737"/>
    </source>
</evidence>
<dbReference type="InterPro" id="IPR032675">
    <property type="entry name" value="LRR_dom_sf"/>
</dbReference>
<keyword evidence="1" id="KW-0677">Repeat</keyword>
<gene>
    <name evidence="3" type="ORF">Cni_G29308</name>
</gene>
<dbReference type="Gene3D" id="3.80.10.10">
    <property type="entry name" value="Ribonuclease Inhibitor"/>
    <property type="match status" value="1"/>
</dbReference>
<evidence type="ECO:0000313" key="4">
    <source>
        <dbReference type="Proteomes" id="UP001327560"/>
    </source>
</evidence>
<dbReference type="Proteomes" id="UP001327560">
    <property type="component" value="Chromosome 9"/>
</dbReference>
<proteinExistence type="predicted"/>
<keyword evidence="4" id="KW-1185">Reference proteome</keyword>
<dbReference type="AlphaFoldDB" id="A0AAQ3QTF5"/>
<name>A0AAQ3QTF5_9LILI</name>
<dbReference type="SUPFAM" id="SSF52058">
    <property type="entry name" value="L domain-like"/>
    <property type="match status" value="1"/>
</dbReference>
<feature type="domain" description="Disease resistance R13L4/SHOC-2-like LRR" evidence="2">
    <location>
        <begin position="82"/>
        <end position="181"/>
    </location>
</feature>
<dbReference type="InterPro" id="IPR055414">
    <property type="entry name" value="LRR_R13L4/SHOC2-like"/>
</dbReference>
<accession>A0AAQ3QTF5</accession>
<sequence>MHDTIHDLAQYISENHDLSIIDPKPCSELDRVRHIYIGAAKKELITSLSGKKLRPLRTTFLHSSCKEKYVSENLIFSLITTSLRALHIDSLSQNERLLESIGNLKLLRYLYVCSFDMVRLHKSLGDLFNLQMLDLQCPKVEHLPLEIGDLINFHYLRFRSEVAKMLSTSVSQLSNLLALDLSACRELESLPESIYMLCNLQKLDLTECSSLGSLPESISATRCFGYVYGCL</sequence>
<evidence type="ECO:0000259" key="2">
    <source>
        <dbReference type="Pfam" id="PF23598"/>
    </source>
</evidence>
<dbReference type="PANTHER" id="PTHR47186">
    <property type="entry name" value="LEUCINE-RICH REPEAT-CONTAINING PROTEIN 57"/>
    <property type="match status" value="1"/>
</dbReference>
<reference evidence="3 4" key="1">
    <citation type="submission" date="2023-10" db="EMBL/GenBank/DDBJ databases">
        <title>Chromosome-scale genome assembly provides insights into flower coloration mechanisms of Canna indica.</title>
        <authorList>
            <person name="Li C."/>
        </authorList>
    </citation>
    <scope>NUCLEOTIDE SEQUENCE [LARGE SCALE GENOMIC DNA]</scope>
    <source>
        <tissue evidence="3">Flower</tissue>
    </source>
</reference>